<feature type="chain" id="PRO_5017457332" evidence="1">
    <location>
        <begin position="25"/>
        <end position="181"/>
    </location>
</feature>
<evidence type="ECO:0000256" key="1">
    <source>
        <dbReference type="SAM" id="SignalP"/>
    </source>
</evidence>
<dbReference type="Pfam" id="PF06347">
    <property type="entry name" value="SH3_4"/>
    <property type="match status" value="1"/>
</dbReference>
<dbReference type="Pfam" id="PF06823">
    <property type="entry name" value="DUF1236"/>
    <property type="match status" value="1"/>
</dbReference>
<dbReference type="InterPro" id="IPR009642">
    <property type="entry name" value="DUF1236"/>
</dbReference>
<gene>
    <name evidence="2" type="ORF">SAMN05421853_10942</name>
</gene>
<keyword evidence="3" id="KW-1185">Reference proteome</keyword>
<dbReference type="STRING" id="93684.SAMN05421853_10942"/>
<proteinExistence type="predicted"/>
<evidence type="ECO:0000313" key="3">
    <source>
        <dbReference type="Proteomes" id="UP000243106"/>
    </source>
</evidence>
<protein>
    <submittedName>
        <fullName evidence="2">SH3 domain-containing protein</fullName>
    </submittedName>
</protein>
<sequence length="181" mass="19706">MLTKTKTLFAGSALCAVMAVPAYSQVITSEDATLDLMLTPDSTSDIVATVPADTEFSVNVCLEAVDWCRVDLAGTAGWVQKAALDVDFDRIPVMTYDWDRSEVVAVVRTDVDPTYETVIVYADANPVQTVTFAEPVAVGTVVPQDVTLYNVPDEPYSYVTLNERVAIVDVDTREIVYVPSN</sequence>
<name>A0A1I5ZDG8_9RHOB</name>
<dbReference type="AlphaFoldDB" id="A0A1I5ZDG8"/>
<accession>A0A1I5ZDG8</accession>
<dbReference type="InterPro" id="IPR010466">
    <property type="entry name" value="DUF1058"/>
</dbReference>
<evidence type="ECO:0000313" key="2">
    <source>
        <dbReference type="EMBL" id="SFQ54472.1"/>
    </source>
</evidence>
<dbReference type="RefSeq" id="WP_093013057.1">
    <property type="nucleotide sequence ID" value="NZ_FOXV01000009.1"/>
</dbReference>
<feature type="signal peptide" evidence="1">
    <location>
        <begin position="1"/>
        <end position="24"/>
    </location>
</feature>
<dbReference type="EMBL" id="FOXV01000009">
    <property type="protein sequence ID" value="SFQ54472.1"/>
    <property type="molecule type" value="Genomic_DNA"/>
</dbReference>
<dbReference type="Proteomes" id="UP000243106">
    <property type="component" value="Unassembled WGS sequence"/>
</dbReference>
<keyword evidence="1" id="KW-0732">Signal</keyword>
<reference evidence="3" key="1">
    <citation type="submission" date="2016-10" db="EMBL/GenBank/DDBJ databases">
        <authorList>
            <person name="Varghese N."/>
            <person name="Submissions S."/>
        </authorList>
    </citation>
    <scope>NUCLEOTIDE SEQUENCE [LARGE SCALE GENOMIC DNA]</scope>
    <source>
        <strain evidence="3">JCM 10271</strain>
    </source>
</reference>
<organism evidence="2 3">
    <name type="scientific">Roseivivax halotolerans</name>
    <dbReference type="NCBI Taxonomy" id="93684"/>
    <lineage>
        <taxon>Bacteria</taxon>
        <taxon>Pseudomonadati</taxon>
        <taxon>Pseudomonadota</taxon>
        <taxon>Alphaproteobacteria</taxon>
        <taxon>Rhodobacterales</taxon>
        <taxon>Roseobacteraceae</taxon>
        <taxon>Roseivivax</taxon>
    </lineage>
</organism>